<keyword evidence="2" id="KW-1185">Reference proteome</keyword>
<evidence type="ECO:0000313" key="2">
    <source>
        <dbReference type="Proteomes" id="UP000327118"/>
    </source>
</evidence>
<accession>A0A5N6Z5I0</accession>
<dbReference type="Proteomes" id="UP000327118">
    <property type="component" value="Unassembled WGS sequence"/>
</dbReference>
<dbReference type="AlphaFoldDB" id="A0A5N6Z5I0"/>
<dbReference type="EMBL" id="ML739113">
    <property type="protein sequence ID" value="KAE8352924.1"/>
    <property type="molecule type" value="Genomic_DNA"/>
</dbReference>
<gene>
    <name evidence="1" type="ORF">BDV28DRAFT_134160</name>
</gene>
<organism evidence="1 2">
    <name type="scientific">Aspergillus coremiiformis</name>
    <dbReference type="NCBI Taxonomy" id="138285"/>
    <lineage>
        <taxon>Eukaryota</taxon>
        <taxon>Fungi</taxon>
        <taxon>Dikarya</taxon>
        <taxon>Ascomycota</taxon>
        <taxon>Pezizomycotina</taxon>
        <taxon>Eurotiomycetes</taxon>
        <taxon>Eurotiomycetidae</taxon>
        <taxon>Eurotiales</taxon>
        <taxon>Aspergillaceae</taxon>
        <taxon>Aspergillus</taxon>
        <taxon>Aspergillus subgen. Circumdati</taxon>
    </lineage>
</organism>
<reference evidence="2" key="1">
    <citation type="submission" date="2019-04" db="EMBL/GenBank/DDBJ databases">
        <title>Friends and foes A comparative genomics studyof 23 Aspergillus species from section Flavi.</title>
        <authorList>
            <consortium name="DOE Joint Genome Institute"/>
            <person name="Kjaerbolling I."/>
            <person name="Vesth T."/>
            <person name="Frisvad J.C."/>
            <person name="Nybo J.L."/>
            <person name="Theobald S."/>
            <person name="Kildgaard S."/>
            <person name="Isbrandt T."/>
            <person name="Kuo A."/>
            <person name="Sato A."/>
            <person name="Lyhne E.K."/>
            <person name="Kogle M.E."/>
            <person name="Wiebenga A."/>
            <person name="Kun R.S."/>
            <person name="Lubbers R.J."/>
            <person name="Makela M.R."/>
            <person name="Barry K."/>
            <person name="Chovatia M."/>
            <person name="Clum A."/>
            <person name="Daum C."/>
            <person name="Haridas S."/>
            <person name="He G."/>
            <person name="LaButti K."/>
            <person name="Lipzen A."/>
            <person name="Mondo S."/>
            <person name="Riley R."/>
            <person name="Salamov A."/>
            <person name="Simmons B.A."/>
            <person name="Magnuson J.K."/>
            <person name="Henrissat B."/>
            <person name="Mortensen U.H."/>
            <person name="Larsen T.O."/>
            <person name="Devries R.P."/>
            <person name="Grigoriev I.V."/>
            <person name="Machida M."/>
            <person name="Baker S.E."/>
            <person name="Andersen M.R."/>
        </authorList>
    </citation>
    <scope>NUCLEOTIDE SEQUENCE [LARGE SCALE GENOMIC DNA]</scope>
    <source>
        <strain evidence="2">CBS 553.77</strain>
    </source>
</reference>
<protein>
    <submittedName>
        <fullName evidence="1">Uncharacterized protein</fullName>
    </submittedName>
</protein>
<name>A0A5N6Z5I0_9EURO</name>
<sequence>MLGFKVWTKPFSFGVTHSLPCVYGCLVNLAGIPSHMRLLMNHLRAQQWLREGYSCASVEGQNKCMNSLCWTQKGLQWEIEVARAGCAL</sequence>
<proteinExistence type="predicted"/>
<evidence type="ECO:0000313" key="1">
    <source>
        <dbReference type="EMBL" id="KAE8352924.1"/>
    </source>
</evidence>